<evidence type="ECO:0000313" key="1">
    <source>
        <dbReference type="EMBL" id="TEB15663.1"/>
    </source>
</evidence>
<protein>
    <submittedName>
        <fullName evidence="1">Uncharacterized protein</fullName>
    </submittedName>
</protein>
<dbReference type="Proteomes" id="UP000298030">
    <property type="component" value="Unassembled WGS sequence"/>
</dbReference>
<dbReference type="AlphaFoldDB" id="A0A4Y7S2W2"/>
<sequence>MPPCLTAHEALPFSVPFVDTPIHLSLFYHSIHSLQHTSTRSVAISVDRR</sequence>
<organism evidence="1 2">
    <name type="scientific">Coprinellus micaceus</name>
    <name type="common">Glistening ink-cap mushroom</name>
    <name type="synonym">Coprinus micaceus</name>
    <dbReference type="NCBI Taxonomy" id="71717"/>
    <lineage>
        <taxon>Eukaryota</taxon>
        <taxon>Fungi</taxon>
        <taxon>Dikarya</taxon>
        <taxon>Basidiomycota</taxon>
        <taxon>Agaricomycotina</taxon>
        <taxon>Agaricomycetes</taxon>
        <taxon>Agaricomycetidae</taxon>
        <taxon>Agaricales</taxon>
        <taxon>Agaricineae</taxon>
        <taxon>Psathyrellaceae</taxon>
        <taxon>Coprinellus</taxon>
    </lineage>
</organism>
<reference evidence="1 2" key="1">
    <citation type="journal article" date="2019" name="Nat. Ecol. Evol.">
        <title>Megaphylogeny resolves global patterns of mushroom evolution.</title>
        <authorList>
            <person name="Varga T."/>
            <person name="Krizsan K."/>
            <person name="Foldi C."/>
            <person name="Dima B."/>
            <person name="Sanchez-Garcia M."/>
            <person name="Sanchez-Ramirez S."/>
            <person name="Szollosi G.J."/>
            <person name="Szarkandi J.G."/>
            <person name="Papp V."/>
            <person name="Albert L."/>
            <person name="Andreopoulos W."/>
            <person name="Angelini C."/>
            <person name="Antonin V."/>
            <person name="Barry K.W."/>
            <person name="Bougher N.L."/>
            <person name="Buchanan P."/>
            <person name="Buyck B."/>
            <person name="Bense V."/>
            <person name="Catcheside P."/>
            <person name="Chovatia M."/>
            <person name="Cooper J."/>
            <person name="Damon W."/>
            <person name="Desjardin D."/>
            <person name="Finy P."/>
            <person name="Geml J."/>
            <person name="Haridas S."/>
            <person name="Hughes K."/>
            <person name="Justo A."/>
            <person name="Karasinski D."/>
            <person name="Kautmanova I."/>
            <person name="Kiss B."/>
            <person name="Kocsube S."/>
            <person name="Kotiranta H."/>
            <person name="LaButti K.M."/>
            <person name="Lechner B.E."/>
            <person name="Liimatainen K."/>
            <person name="Lipzen A."/>
            <person name="Lukacs Z."/>
            <person name="Mihaltcheva S."/>
            <person name="Morgado L.N."/>
            <person name="Niskanen T."/>
            <person name="Noordeloos M.E."/>
            <person name="Ohm R.A."/>
            <person name="Ortiz-Santana B."/>
            <person name="Ovrebo C."/>
            <person name="Racz N."/>
            <person name="Riley R."/>
            <person name="Savchenko A."/>
            <person name="Shiryaev A."/>
            <person name="Soop K."/>
            <person name="Spirin V."/>
            <person name="Szebenyi C."/>
            <person name="Tomsovsky M."/>
            <person name="Tulloss R.E."/>
            <person name="Uehling J."/>
            <person name="Grigoriev I.V."/>
            <person name="Vagvolgyi C."/>
            <person name="Papp T."/>
            <person name="Martin F.M."/>
            <person name="Miettinen O."/>
            <person name="Hibbett D.S."/>
            <person name="Nagy L.G."/>
        </authorList>
    </citation>
    <scope>NUCLEOTIDE SEQUENCE [LARGE SCALE GENOMIC DNA]</scope>
    <source>
        <strain evidence="1 2">FP101781</strain>
    </source>
</reference>
<keyword evidence="2" id="KW-1185">Reference proteome</keyword>
<evidence type="ECO:0000313" key="2">
    <source>
        <dbReference type="Proteomes" id="UP000298030"/>
    </source>
</evidence>
<comment type="caution">
    <text evidence="1">The sequence shown here is derived from an EMBL/GenBank/DDBJ whole genome shotgun (WGS) entry which is preliminary data.</text>
</comment>
<accession>A0A4Y7S2W2</accession>
<gene>
    <name evidence="1" type="ORF">FA13DRAFT_1747478</name>
</gene>
<name>A0A4Y7S2W2_COPMI</name>
<dbReference type="EMBL" id="QPFP01000349">
    <property type="protein sequence ID" value="TEB15663.1"/>
    <property type="molecule type" value="Genomic_DNA"/>
</dbReference>
<proteinExistence type="predicted"/>